<organism evidence="3 4">
    <name type="scientific">Thalassotalea fonticola</name>
    <dbReference type="NCBI Taxonomy" id="3065649"/>
    <lineage>
        <taxon>Bacteria</taxon>
        <taxon>Pseudomonadati</taxon>
        <taxon>Pseudomonadota</taxon>
        <taxon>Gammaproteobacteria</taxon>
        <taxon>Alteromonadales</taxon>
        <taxon>Colwelliaceae</taxon>
        <taxon>Thalassotalea</taxon>
    </lineage>
</organism>
<dbReference type="InterPro" id="IPR057744">
    <property type="entry name" value="OTAase-like"/>
</dbReference>
<dbReference type="CDD" id="cd01299">
    <property type="entry name" value="Met_dep_hydrolase_A"/>
    <property type="match status" value="1"/>
</dbReference>
<evidence type="ECO:0000313" key="4">
    <source>
        <dbReference type="Proteomes" id="UP001301442"/>
    </source>
</evidence>
<evidence type="ECO:0000259" key="2">
    <source>
        <dbReference type="Pfam" id="PF01979"/>
    </source>
</evidence>
<feature type="domain" description="Amidohydrolase-related" evidence="2">
    <location>
        <begin position="77"/>
        <end position="420"/>
    </location>
</feature>
<dbReference type="PANTHER" id="PTHR43135">
    <property type="entry name" value="ALPHA-D-RIBOSE 1-METHYLPHOSPHONATE 5-TRIPHOSPHATE DIPHOSPHATASE"/>
    <property type="match status" value="1"/>
</dbReference>
<keyword evidence="1" id="KW-0732">Signal</keyword>
<dbReference type="Proteomes" id="UP001301442">
    <property type="component" value="Chromosome"/>
</dbReference>
<dbReference type="Pfam" id="PF01979">
    <property type="entry name" value="Amidohydro_1"/>
    <property type="match status" value="1"/>
</dbReference>
<dbReference type="RefSeq" id="WP_348397633.1">
    <property type="nucleotide sequence ID" value="NZ_CP136600.1"/>
</dbReference>
<evidence type="ECO:0000256" key="1">
    <source>
        <dbReference type="SAM" id="SignalP"/>
    </source>
</evidence>
<accession>A0ABZ0GSC3</accession>
<dbReference type="Gene3D" id="2.30.40.10">
    <property type="entry name" value="Urease, subunit C, domain 1"/>
    <property type="match status" value="1"/>
</dbReference>
<dbReference type="SUPFAM" id="SSF51556">
    <property type="entry name" value="Metallo-dependent hydrolases"/>
    <property type="match status" value="1"/>
</dbReference>
<sequence length="452" mass="49234">MKNLIIKSSVAILLLITSINSHASAVLFENVNIFDGKNEQLKNKHHVLVVDDKIKKISKVKFDIENGTVIIDGTDKTLMPGMIDVHAHLAITTALSKIHGYVSPEENAIRSTLTAKTFIDDGFTTVRDVGGHTFALKKLIDQGLVPGPRIYPSGAFISQTSGHGDFRTPAEPHASTGHVDAGHRLKMGKVVDGKAEIYRAVRENLRQGATQIKIMASGGAGSDFDPLDSLQFQPEEQLAAVNAAKDWGTYVTAHLLTDAAISRALDSGVMGVDHGLMIKERGMKKLVEKGAFLAPQFNATSPRLTELPGLQQVNIDKIVNAQKDMADLIPLIKKYQPKVPFAVDAFGPPSSHIKQRRYELYWGAELFGNFNTLKRATSVSAEFVAQSGKRNPYGKLGVIEEGALADLLLIDGNPLNDISLVGADDGWWDAETNEIETIQVIMKDGEFHKNTL</sequence>
<feature type="signal peptide" evidence="1">
    <location>
        <begin position="1"/>
        <end position="23"/>
    </location>
</feature>
<dbReference type="SUPFAM" id="SSF51338">
    <property type="entry name" value="Composite domain of metallo-dependent hydrolases"/>
    <property type="match status" value="2"/>
</dbReference>
<proteinExistence type="predicted"/>
<gene>
    <name evidence="3" type="ORF">RI844_06505</name>
</gene>
<keyword evidence="4" id="KW-1185">Reference proteome</keyword>
<dbReference type="Gene3D" id="3.20.20.140">
    <property type="entry name" value="Metal-dependent hydrolases"/>
    <property type="match status" value="1"/>
</dbReference>
<reference evidence="3 4" key="1">
    <citation type="submission" date="2023-09" db="EMBL/GenBank/DDBJ databases">
        <authorList>
            <person name="Qi X."/>
        </authorList>
    </citation>
    <scope>NUCLEOTIDE SEQUENCE [LARGE SCALE GENOMIC DNA]</scope>
    <source>
        <strain evidence="3 4">S1-1</strain>
    </source>
</reference>
<protein>
    <submittedName>
        <fullName evidence="3">Amidohydrolase family protein</fullName>
    </submittedName>
</protein>
<dbReference type="PANTHER" id="PTHR43135:SF3">
    <property type="entry name" value="ALPHA-D-RIBOSE 1-METHYLPHOSPHONATE 5-TRIPHOSPHATE DIPHOSPHATASE"/>
    <property type="match status" value="1"/>
</dbReference>
<dbReference type="InterPro" id="IPR011059">
    <property type="entry name" value="Metal-dep_hydrolase_composite"/>
</dbReference>
<evidence type="ECO:0000313" key="3">
    <source>
        <dbReference type="EMBL" id="WOH38864.1"/>
    </source>
</evidence>
<name>A0ABZ0GSC3_9GAMM</name>
<dbReference type="InterPro" id="IPR032466">
    <property type="entry name" value="Metal_Hydrolase"/>
</dbReference>
<feature type="chain" id="PRO_5045073038" evidence="1">
    <location>
        <begin position="24"/>
        <end position="452"/>
    </location>
</feature>
<dbReference type="EMBL" id="CP136600">
    <property type="protein sequence ID" value="WOH38864.1"/>
    <property type="molecule type" value="Genomic_DNA"/>
</dbReference>
<dbReference type="InterPro" id="IPR006680">
    <property type="entry name" value="Amidohydro-rel"/>
</dbReference>
<dbReference type="InterPro" id="IPR051781">
    <property type="entry name" value="Metallo-dep_Hydrolase"/>
</dbReference>